<organism evidence="7 8">
    <name type="scientific">Elysia chlorotica</name>
    <name type="common">Eastern emerald elysia</name>
    <name type="synonym">Sea slug</name>
    <dbReference type="NCBI Taxonomy" id="188477"/>
    <lineage>
        <taxon>Eukaryota</taxon>
        <taxon>Metazoa</taxon>
        <taxon>Spiralia</taxon>
        <taxon>Lophotrochozoa</taxon>
        <taxon>Mollusca</taxon>
        <taxon>Gastropoda</taxon>
        <taxon>Heterobranchia</taxon>
        <taxon>Euthyneura</taxon>
        <taxon>Panpulmonata</taxon>
        <taxon>Sacoglossa</taxon>
        <taxon>Placobranchoidea</taxon>
        <taxon>Plakobranchidae</taxon>
        <taxon>Elysia</taxon>
    </lineage>
</organism>
<reference evidence="7 8" key="1">
    <citation type="submission" date="2019-01" db="EMBL/GenBank/DDBJ databases">
        <title>A draft genome assembly of the solar-powered sea slug Elysia chlorotica.</title>
        <authorList>
            <person name="Cai H."/>
            <person name="Li Q."/>
            <person name="Fang X."/>
            <person name="Li J."/>
            <person name="Curtis N.E."/>
            <person name="Altenburger A."/>
            <person name="Shibata T."/>
            <person name="Feng M."/>
            <person name="Maeda T."/>
            <person name="Schwartz J.A."/>
            <person name="Shigenobu S."/>
            <person name="Lundholm N."/>
            <person name="Nishiyama T."/>
            <person name="Yang H."/>
            <person name="Hasebe M."/>
            <person name="Li S."/>
            <person name="Pierce S.K."/>
            <person name="Wang J."/>
        </authorList>
    </citation>
    <scope>NUCLEOTIDE SEQUENCE [LARGE SCALE GENOMIC DNA]</scope>
    <source>
        <strain evidence="7">EC2010</strain>
        <tissue evidence="7">Whole organism of an adult</tissue>
    </source>
</reference>
<dbReference type="SUPFAM" id="SSF57196">
    <property type="entry name" value="EGF/Laminin"/>
    <property type="match status" value="2"/>
</dbReference>
<dbReference type="InterPro" id="IPR000742">
    <property type="entry name" value="EGF"/>
</dbReference>
<dbReference type="SMART" id="SM00181">
    <property type="entry name" value="EGF"/>
    <property type="match status" value="2"/>
</dbReference>
<evidence type="ECO:0000256" key="4">
    <source>
        <dbReference type="PROSITE-ProRule" id="PRU00076"/>
    </source>
</evidence>
<keyword evidence="8" id="KW-1185">Reference proteome</keyword>
<dbReference type="Proteomes" id="UP000271974">
    <property type="component" value="Unassembled WGS sequence"/>
</dbReference>
<dbReference type="STRING" id="188477.A0A433SID8"/>
<proteinExistence type="predicted"/>
<keyword evidence="1 4" id="KW-0245">EGF-like domain</keyword>
<comment type="caution">
    <text evidence="7">The sequence shown here is derived from an EMBL/GenBank/DDBJ whole genome shotgun (WGS) entry which is preliminary data.</text>
</comment>
<feature type="chain" id="PRO_5019200227" description="EGF-like domain-containing protein" evidence="5">
    <location>
        <begin position="19"/>
        <end position="116"/>
    </location>
</feature>
<dbReference type="PANTHER" id="PTHR24049">
    <property type="entry name" value="CRUMBS FAMILY MEMBER"/>
    <property type="match status" value="1"/>
</dbReference>
<dbReference type="PROSITE" id="PS00022">
    <property type="entry name" value="EGF_1"/>
    <property type="match status" value="1"/>
</dbReference>
<comment type="caution">
    <text evidence="4">Lacks conserved residue(s) required for the propagation of feature annotation.</text>
</comment>
<protein>
    <recommendedName>
        <fullName evidence="6">EGF-like domain-containing protein</fullName>
    </recommendedName>
</protein>
<dbReference type="EMBL" id="RQTK01002132">
    <property type="protein sequence ID" value="RUS68660.1"/>
    <property type="molecule type" value="Genomic_DNA"/>
</dbReference>
<feature type="signal peptide" evidence="5">
    <location>
        <begin position="1"/>
        <end position="18"/>
    </location>
</feature>
<accession>A0A433SID8</accession>
<dbReference type="PROSITE" id="PS50026">
    <property type="entry name" value="EGF_3"/>
    <property type="match status" value="1"/>
</dbReference>
<evidence type="ECO:0000256" key="2">
    <source>
        <dbReference type="ARBA" id="ARBA00022737"/>
    </source>
</evidence>
<feature type="disulfide bond" evidence="4">
    <location>
        <begin position="93"/>
        <end position="102"/>
    </location>
</feature>
<keyword evidence="5" id="KW-0732">Signal</keyword>
<evidence type="ECO:0000256" key="3">
    <source>
        <dbReference type="ARBA" id="ARBA00023157"/>
    </source>
</evidence>
<name>A0A433SID8_ELYCH</name>
<dbReference type="Gene3D" id="2.10.25.10">
    <property type="entry name" value="Laminin"/>
    <property type="match status" value="1"/>
</dbReference>
<keyword evidence="3 4" id="KW-1015">Disulfide bond</keyword>
<evidence type="ECO:0000256" key="1">
    <source>
        <dbReference type="ARBA" id="ARBA00022536"/>
    </source>
</evidence>
<feature type="domain" description="EGF-like" evidence="6">
    <location>
        <begin position="63"/>
        <end position="103"/>
    </location>
</feature>
<dbReference type="AlphaFoldDB" id="A0A433SID8"/>
<dbReference type="OrthoDB" id="10014052at2759"/>
<evidence type="ECO:0000259" key="6">
    <source>
        <dbReference type="PROSITE" id="PS50026"/>
    </source>
</evidence>
<evidence type="ECO:0000313" key="8">
    <source>
        <dbReference type="Proteomes" id="UP000271974"/>
    </source>
</evidence>
<sequence length="116" mass="12960">MKHIIALGMLSVLSKVAMVHVFNNQCGKRICNYKGMCYSTGDGIRVTGYYCSCRELYYGKNCELHPCLPSPCMNGGTCITAAYRTLQRGWCECPKQWRGTNCEIVDRRVGAGCSEE</sequence>
<dbReference type="InterPro" id="IPR051022">
    <property type="entry name" value="Notch_Cell-Fate_Det"/>
</dbReference>
<keyword evidence="2" id="KW-0677">Repeat</keyword>
<evidence type="ECO:0000313" key="7">
    <source>
        <dbReference type="EMBL" id="RUS68660.1"/>
    </source>
</evidence>
<gene>
    <name evidence="7" type="ORF">EGW08_023578</name>
</gene>
<evidence type="ECO:0000256" key="5">
    <source>
        <dbReference type="SAM" id="SignalP"/>
    </source>
</evidence>